<organism evidence="2 3">
    <name type="scientific">Amanita thiersii Skay4041</name>
    <dbReference type="NCBI Taxonomy" id="703135"/>
    <lineage>
        <taxon>Eukaryota</taxon>
        <taxon>Fungi</taxon>
        <taxon>Dikarya</taxon>
        <taxon>Basidiomycota</taxon>
        <taxon>Agaricomycotina</taxon>
        <taxon>Agaricomycetes</taxon>
        <taxon>Agaricomycetidae</taxon>
        <taxon>Agaricales</taxon>
        <taxon>Pluteineae</taxon>
        <taxon>Amanitaceae</taxon>
        <taxon>Amanita</taxon>
    </lineage>
</organism>
<evidence type="ECO:0000259" key="1">
    <source>
        <dbReference type="SMART" id="SM00829"/>
    </source>
</evidence>
<dbReference type="Gene3D" id="3.40.50.720">
    <property type="entry name" value="NAD(P)-binding Rossmann-like Domain"/>
    <property type="match status" value="1"/>
</dbReference>
<dbReference type="Gene3D" id="3.90.180.10">
    <property type="entry name" value="Medium-chain alcohol dehydrogenases, catalytic domain"/>
    <property type="match status" value="1"/>
</dbReference>
<dbReference type="Proteomes" id="UP000242287">
    <property type="component" value="Unassembled WGS sequence"/>
</dbReference>
<dbReference type="SUPFAM" id="SSF50129">
    <property type="entry name" value="GroES-like"/>
    <property type="match status" value="1"/>
</dbReference>
<dbReference type="SMART" id="SM00829">
    <property type="entry name" value="PKS_ER"/>
    <property type="match status" value="1"/>
</dbReference>
<dbReference type="GO" id="GO:0005739">
    <property type="term" value="C:mitochondrion"/>
    <property type="evidence" value="ECO:0007669"/>
    <property type="project" value="TreeGrafter"/>
</dbReference>
<protein>
    <recommendedName>
        <fullName evidence="1">Enoyl reductase (ER) domain-containing protein</fullName>
    </recommendedName>
</protein>
<dbReference type="GO" id="GO:0016491">
    <property type="term" value="F:oxidoreductase activity"/>
    <property type="evidence" value="ECO:0007669"/>
    <property type="project" value="InterPro"/>
</dbReference>
<feature type="domain" description="Enoyl reductase (ER)" evidence="1">
    <location>
        <begin position="10"/>
        <end position="344"/>
    </location>
</feature>
<gene>
    <name evidence="2" type="ORF">AMATHDRAFT_142267</name>
</gene>
<evidence type="ECO:0000313" key="3">
    <source>
        <dbReference type="Proteomes" id="UP000242287"/>
    </source>
</evidence>
<dbReference type="InterPro" id="IPR013154">
    <property type="entry name" value="ADH-like_N"/>
</dbReference>
<dbReference type="InterPro" id="IPR013149">
    <property type="entry name" value="ADH-like_C"/>
</dbReference>
<dbReference type="EMBL" id="KZ301987">
    <property type="protein sequence ID" value="PFH51492.1"/>
    <property type="molecule type" value="Genomic_DNA"/>
</dbReference>
<dbReference type="InterPro" id="IPR036291">
    <property type="entry name" value="NAD(P)-bd_dom_sf"/>
</dbReference>
<dbReference type="InterPro" id="IPR011032">
    <property type="entry name" value="GroES-like_sf"/>
</dbReference>
<dbReference type="Pfam" id="PF08240">
    <property type="entry name" value="ADH_N"/>
    <property type="match status" value="1"/>
</dbReference>
<evidence type="ECO:0000313" key="2">
    <source>
        <dbReference type="EMBL" id="PFH51492.1"/>
    </source>
</evidence>
<dbReference type="AlphaFoldDB" id="A0A2A9NV11"/>
<dbReference type="PROSITE" id="PS01162">
    <property type="entry name" value="QOR_ZETA_CRYSTAL"/>
    <property type="match status" value="1"/>
</dbReference>
<dbReference type="STRING" id="703135.A0A2A9NV11"/>
<name>A0A2A9NV11_9AGAR</name>
<proteinExistence type="predicted"/>
<dbReference type="InterPro" id="IPR051397">
    <property type="entry name" value="Zn-ADH-like_protein"/>
</dbReference>
<dbReference type="PANTHER" id="PTHR43677:SF4">
    <property type="entry name" value="QUINONE OXIDOREDUCTASE-LIKE PROTEIN 2"/>
    <property type="match status" value="1"/>
</dbReference>
<dbReference type="OrthoDB" id="10257049at2759"/>
<accession>A0A2A9NV11</accession>
<dbReference type="InterPro" id="IPR002364">
    <property type="entry name" value="Quin_OxRdtase/zeta-crystal_CS"/>
</dbReference>
<dbReference type="CDD" id="cd08241">
    <property type="entry name" value="QOR1"/>
    <property type="match status" value="1"/>
</dbReference>
<dbReference type="GO" id="GO:0008270">
    <property type="term" value="F:zinc ion binding"/>
    <property type="evidence" value="ECO:0007669"/>
    <property type="project" value="InterPro"/>
</dbReference>
<keyword evidence="3" id="KW-1185">Reference proteome</keyword>
<reference evidence="2 3" key="1">
    <citation type="submission" date="2014-02" db="EMBL/GenBank/DDBJ databases">
        <title>Transposable element dynamics among asymbiotic and ectomycorrhizal Amanita fungi.</title>
        <authorList>
            <consortium name="DOE Joint Genome Institute"/>
            <person name="Hess J."/>
            <person name="Skrede I."/>
            <person name="Wolfe B."/>
            <person name="LaButti K."/>
            <person name="Ohm R.A."/>
            <person name="Grigoriev I.V."/>
            <person name="Pringle A."/>
        </authorList>
    </citation>
    <scope>NUCLEOTIDE SEQUENCE [LARGE SCALE GENOMIC DNA]</scope>
    <source>
        <strain evidence="2 3">SKay4041</strain>
    </source>
</reference>
<dbReference type="PANTHER" id="PTHR43677">
    <property type="entry name" value="SHORT-CHAIN DEHYDROGENASE/REDUCTASE"/>
    <property type="match status" value="1"/>
</dbReference>
<dbReference type="SUPFAM" id="SSF51735">
    <property type="entry name" value="NAD(P)-binding Rossmann-fold domains"/>
    <property type="match status" value="1"/>
</dbReference>
<sequence length="355" mass="38326">MRAFLVKELAHPSKLRVQNDVPEPVVGQGQILIDVYSAGLNFFDILQAQGKHQSKPPLPFILGTEFSGRVSANSPIPDGCSYKPGDRVFGAVPGSFADKVVVDWTKILSLPDTLTFEEGAGLFITWPTSYEALVGRAELKAGAYCILLSAVIVWADCLNFSGETVLVTGAAGGVGICAVQIAKALGAKVIAAASSEAKLDIARKYGEADHGIDYSKPGWQKEVLRLTNNKGVDIIYDPVGLIKDCLKCIAWKGRALVIGFAGGTIETIPMNIVLLKNISIMGLHWGAYSIHDQERVRQVWTGLLELLASGKIHPVVYGKVYPLEDISEGLAAIERRETWGKAVIKVQEDLAKARM</sequence>
<dbReference type="InterPro" id="IPR020843">
    <property type="entry name" value="ER"/>
</dbReference>
<dbReference type="Pfam" id="PF00107">
    <property type="entry name" value="ADH_zinc_N"/>
    <property type="match status" value="1"/>
</dbReference>